<evidence type="ECO:0000313" key="1">
    <source>
        <dbReference type="EMBL" id="TDG03052.1"/>
    </source>
</evidence>
<dbReference type="RefSeq" id="WP_133189001.1">
    <property type="nucleotide sequence ID" value="NZ_SMOD01000047.1"/>
</dbReference>
<protein>
    <submittedName>
        <fullName evidence="1">Uncharacterized protein</fullName>
    </submittedName>
</protein>
<organism evidence="1 2">
    <name type="scientific">Paraburkholderia guartelaensis</name>
    <dbReference type="NCBI Taxonomy" id="2546446"/>
    <lineage>
        <taxon>Bacteria</taxon>
        <taxon>Pseudomonadati</taxon>
        <taxon>Pseudomonadota</taxon>
        <taxon>Betaproteobacteria</taxon>
        <taxon>Burkholderiales</taxon>
        <taxon>Burkholderiaceae</taxon>
        <taxon>Paraburkholderia</taxon>
    </lineage>
</organism>
<gene>
    <name evidence="1" type="ORF">E1N52_36540</name>
</gene>
<sequence>MNPQQYRQFLADPAALLNSLGNVRQIRLESNMTREIPNSVSRTVQNPGAVPLHYQYSAARVTPVTLRYDDTGISATSAVWISRNQPNGIYQRDRAYYLQWAPDCAYAVDLGFDAQLFFTAELTGCGIMVFKAPSKTIVVHHNVQVPPVPQTFMQWVFESAAARQRREAAHVSDVRTQTLLNLAQDIVASHPGITGGTLLSAQQYGDRARVFGIKRGGQWRLYVNYPSGGNYRTDLLYQ</sequence>
<proteinExistence type="predicted"/>
<reference evidence="1 2" key="1">
    <citation type="submission" date="2019-03" db="EMBL/GenBank/DDBJ databases">
        <title>Paraburkholderia sp. isolated from native Mimosa gymnas in Guartela State Park, Brazil.</title>
        <authorList>
            <person name="Paulitsch F."/>
            <person name="Hungria M."/>
            <person name="Delamuta J.R.M."/>
            <person name="Ribeiro R.A."/>
            <person name="Dall'Agnol R."/>
            <person name="Silva J.S.B."/>
        </authorList>
    </citation>
    <scope>NUCLEOTIDE SEQUENCE [LARGE SCALE GENOMIC DNA]</scope>
    <source>
        <strain evidence="1 2">CNPSo 3008</strain>
    </source>
</reference>
<dbReference type="Proteomes" id="UP000295606">
    <property type="component" value="Unassembled WGS sequence"/>
</dbReference>
<comment type="caution">
    <text evidence="1">The sequence shown here is derived from an EMBL/GenBank/DDBJ whole genome shotgun (WGS) entry which is preliminary data.</text>
</comment>
<dbReference type="EMBL" id="SMOD01000047">
    <property type="protein sequence ID" value="TDG03052.1"/>
    <property type="molecule type" value="Genomic_DNA"/>
</dbReference>
<dbReference type="AlphaFoldDB" id="A0A4R5L354"/>
<dbReference type="OrthoDB" id="7306891at2"/>
<accession>A0A4R5L354</accession>
<evidence type="ECO:0000313" key="2">
    <source>
        <dbReference type="Proteomes" id="UP000295606"/>
    </source>
</evidence>
<name>A0A4R5L354_9BURK</name>